<protein>
    <submittedName>
        <fullName evidence="1">Uncharacterized protein</fullName>
    </submittedName>
</protein>
<reference evidence="1 2" key="1">
    <citation type="submission" date="2020-10" db="EMBL/GenBank/DDBJ databases">
        <title>Streptomyces ferrugineus complate genome analysis.</title>
        <authorList>
            <person name="Anwar N."/>
        </authorList>
    </citation>
    <scope>NUCLEOTIDE SEQUENCE [LARGE SCALE GENOMIC DNA]</scope>
    <source>
        <strain evidence="1 2">CCTCC AA2014009</strain>
    </source>
</reference>
<dbReference type="RefSeq" id="WP_194037746.1">
    <property type="nucleotide sequence ID" value="NZ_CP063373.1"/>
</dbReference>
<dbReference type="Proteomes" id="UP000594205">
    <property type="component" value="Chromosome"/>
</dbReference>
<dbReference type="KEGG" id="sfeu:IM697_22840"/>
<dbReference type="AlphaFoldDB" id="A0A7M2SC96"/>
<dbReference type="EMBL" id="CP063373">
    <property type="protein sequence ID" value="QOV33108.1"/>
    <property type="molecule type" value="Genomic_DNA"/>
</dbReference>
<proteinExistence type="predicted"/>
<evidence type="ECO:0000313" key="2">
    <source>
        <dbReference type="Proteomes" id="UP000594205"/>
    </source>
</evidence>
<keyword evidence="2" id="KW-1185">Reference proteome</keyword>
<organism evidence="1 2">
    <name type="scientific">Streptomyces ferrugineus</name>
    <dbReference type="NCBI Taxonomy" id="1413221"/>
    <lineage>
        <taxon>Bacteria</taxon>
        <taxon>Bacillati</taxon>
        <taxon>Actinomycetota</taxon>
        <taxon>Actinomycetes</taxon>
        <taxon>Kitasatosporales</taxon>
        <taxon>Streptomycetaceae</taxon>
        <taxon>Streptomyces</taxon>
    </lineage>
</organism>
<name>A0A7M2SC96_9ACTN</name>
<sequence length="160" mass="17537">MTMPHHALEITLTRPLTPAELHTAACVLPLAANHDATRLMTLVRARTSHRAAHRLRHRLSARLPVDVITTHYPDADGQVLLNVAFPPALHAVIRHSAGQTGQSPERFLQLAVHRALARHTSDEADRLDRAVRELLAHTTSVHLLTAVGRALSRHPGASQP</sequence>
<gene>
    <name evidence="1" type="ORF">IM697_22840</name>
</gene>
<evidence type="ECO:0000313" key="1">
    <source>
        <dbReference type="EMBL" id="QOV33108.1"/>
    </source>
</evidence>
<accession>A0A7M2SC96</accession>